<evidence type="ECO:0000256" key="1">
    <source>
        <dbReference type="SAM" id="SignalP"/>
    </source>
</evidence>
<dbReference type="eggNOG" id="ENOG502ZAG0">
    <property type="taxonomic scope" value="Bacteria"/>
</dbReference>
<evidence type="ECO:0000313" key="2">
    <source>
        <dbReference type="EMBL" id="EGJ70936.1"/>
    </source>
</evidence>
<evidence type="ECO:0000313" key="3">
    <source>
        <dbReference type="Proteomes" id="UP000018439"/>
    </source>
</evidence>
<feature type="chain" id="PRO_5003309487" description="DUF4831 domain-containing protein" evidence="1">
    <location>
        <begin position="21"/>
        <end position="352"/>
    </location>
</feature>
<evidence type="ECO:0008006" key="4">
    <source>
        <dbReference type="Google" id="ProtNLM"/>
    </source>
</evidence>
<dbReference type="EMBL" id="CM001167">
    <property type="protein sequence ID" value="EGJ70936.1"/>
    <property type="molecule type" value="Genomic_DNA"/>
</dbReference>
<keyword evidence="3" id="KW-1185">Reference proteome</keyword>
<sequence>MLKRIVFISSLVLASTTSFSQTRVTAGVMQGKEYGVTYTLPKTKIQLTLETNRNQYIPGEFAKYASSYLHLEGVQLEPSISWSIDKVRISSIGVPDADKVFFVRMRDKTVAPLLELTQDGIIKTINVPFGKDHSVAATPLEPSKKMPNPRDFFTEEILMANSTAKMAELVAKEIYSIRESRNSLLRGEAENTPQDGKQLKLMLDNLEEQEAALTSLFRGQTITTSQEFAVAIEPTKEFTDSIICRFSSRLGVVESDNLAGDPISVSLKDLHSVNIPADDGKKKVDGIAYNIPGKASVIVKYKDQIITQGELPITQFGGVEFLAPTLFNKKSKIQAIFDPITGGLIKVDQEDL</sequence>
<dbReference type="Proteomes" id="UP000018439">
    <property type="component" value="Chromosome"/>
</dbReference>
<keyword evidence="1" id="KW-0732">Signal</keyword>
<dbReference type="AlphaFoldDB" id="F3ZSR2"/>
<name>F3ZSR2_9BACE</name>
<dbReference type="Pfam" id="PF16115">
    <property type="entry name" value="DUF4831"/>
    <property type="match status" value="1"/>
</dbReference>
<feature type="signal peptide" evidence="1">
    <location>
        <begin position="1"/>
        <end position="20"/>
    </location>
</feature>
<organism evidence="2 3">
    <name type="scientific">Bacteroides coprosuis DSM 18011</name>
    <dbReference type="NCBI Taxonomy" id="679937"/>
    <lineage>
        <taxon>Bacteria</taxon>
        <taxon>Pseudomonadati</taxon>
        <taxon>Bacteroidota</taxon>
        <taxon>Bacteroidia</taxon>
        <taxon>Bacteroidales</taxon>
        <taxon>Bacteroidaceae</taxon>
        <taxon>Bacteroides</taxon>
    </lineage>
</organism>
<accession>F3ZSR2</accession>
<proteinExistence type="predicted"/>
<dbReference type="HOGENOM" id="CLU_067505_0_0_10"/>
<dbReference type="OrthoDB" id="1092380at2"/>
<dbReference type="STRING" id="679937.Bcop_0719"/>
<reference evidence="2 3" key="1">
    <citation type="journal article" date="2011" name="Stand. Genomic Sci.">
        <title>Non-contiguous finished genome sequence of Bacteroides coprosuis type strain (PC139).</title>
        <authorList>
            <person name="Land M."/>
            <person name="Held B."/>
            <person name="Gronow S."/>
            <person name="Abt B."/>
            <person name="Lucas S."/>
            <person name="Del Rio T.G."/>
            <person name="Nolan M."/>
            <person name="Tice H."/>
            <person name="Cheng J.F."/>
            <person name="Pitluck S."/>
            <person name="Liolios K."/>
            <person name="Pagani I."/>
            <person name="Ivanova N."/>
            <person name="Mavromatis K."/>
            <person name="Mikhailova N."/>
            <person name="Pati A."/>
            <person name="Tapia R."/>
            <person name="Han C."/>
            <person name="Goodwin L."/>
            <person name="Chen A."/>
            <person name="Palaniappan K."/>
            <person name="Hauser L."/>
            <person name="Brambilla E.M."/>
            <person name="Rohde M."/>
            <person name="Goker M."/>
            <person name="Detter J.C."/>
            <person name="Woyke T."/>
            <person name="Bristow J."/>
            <person name="Eisen J.A."/>
            <person name="Markowitz V."/>
            <person name="Hugenholtz P."/>
            <person name="Kyrpides N.C."/>
            <person name="Klenk H.P."/>
            <person name="Lapidus A."/>
        </authorList>
    </citation>
    <scope>NUCLEOTIDE SEQUENCE [LARGE SCALE GENOMIC DNA]</scope>
    <source>
        <strain evidence="2 3">DSM 18011</strain>
    </source>
</reference>
<protein>
    <recommendedName>
        <fullName evidence="4">DUF4831 domain-containing protein</fullName>
    </recommendedName>
</protein>
<dbReference type="InterPro" id="IPR032265">
    <property type="entry name" value="DUF4831"/>
</dbReference>
<gene>
    <name evidence="2" type="ORF">Bcop_0719</name>
</gene>